<dbReference type="PANTHER" id="PTHR38478:SF1">
    <property type="entry name" value="ZINC DEPENDENT METALLOPROTEASE DOMAIN LIPOPROTEIN"/>
    <property type="match status" value="1"/>
</dbReference>
<dbReference type="OrthoDB" id="5287178at2"/>
<gene>
    <name evidence="4" type="ORF">SAMN06296036_112135</name>
</gene>
<evidence type="ECO:0000259" key="3">
    <source>
        <dbReference type="Pfam" id="PF16313"/>
    </source>
</evidence>
<feature type="signal peptide" evidence="2">
    <location>
        <begin position="1"/>
        <end position="23"/>
    </location>
</feature>
<dbReference type="Proteomes" id="UP000192907">
    <property type="component" value="Unassembled WGS sequence"/>
</dbReference>
<dbReference type="EMBL" id="FWZT01000012">
    <property type="protein sequence ID" value="SMF41110.1"/>
    <property type="molecule type" value="Genomic_DNA"/>
</dbReference>
<dbReference type="RefSeq" id="WP_132320547.1">
    <property type="nucleotide sequence ID" value="NZ_FWZT01000012.1"/>
</dbReference>
<feature type="region of interest" description="Disordered" evidence="1">
    <location>
        <begin position="1168"/>
        <end position="1187"/>
    </location>
</feature>
<keyword evidence="5" id="KW-1185">Reference proteome</keyword>
<reference evidence="5" key="1">
    <citation type="submission" date="2017-04" db="EMBL/GenBank/DDBJ databases">
        <authorList>
            <person name="Varghese N."/>
            <person name="Submissions S."/>
        </authorList>
    </citation>
    <scope>NUCLEOTIDE SEQUENCE [LARGE SCALE GENOMIC DNA]</scope>
    <source>
        <strain evidence="5">RKEM611</strain>
    </source>
</reference>
<dbReference type="InterPro" id="IPR024079">
    <property type="entry name" value="MetalloPept_cat_dom_sf"/>
</dbReference>
<accession>A0A1Y6C9E1</accession>
<keyword evidence="2" id="KW-0732">Signal</keyword>
<feature type="compositionally biased region" description="Basic and acidic residues" evidence="1">
    <location>
        <begin position="1168"/>
        <end position="1182"/>
    </location>
</feature>
<evidence type="ECO:0000313" key="5">
    <source>
        <dbReference type="Proteomes" id="UP000192907"/>
    </source>
</evidence>
<organism evidence="4 5">
    <name type="scientific">Pseudobacteriovorax antillogorgiicola</name>
    <dbReference type="NCBI Taxonomy" id="1513793"/>
    <lineage>
        <taxon>Bacteria</taxon>
        <taxon>Pseudomonadati</taxon>
        <taxon>Bdellovibrionota</taxon>
        <taxon>Oligoflexia</taxon>
        <taxon>Oligoflexales</taxon>
        <taxon>Pseudobacteriovoracaceae</taxon>
        <taxon>Pseudobacteriovorax</taxon>
    </lineage>
</organism>
<evidence type="ECO:0000313" key="4">
    <source>
        <dbReference type="EMBL" id="SMF41110.1"/>
    </source>
</evidence>
<dbReference type="GO" id="GO:0008237">
    <property type="term" value="F:metallopeptidase activity"/>
    <property type="evidence" value="ECO:0007669"/>
    <property type="project" value="InterPro"/>
</dbReference>
<dbReference type="Gene3D" id="3.40.390.10">
    <property type="entry name" value="Collagenase (Catalytic Domain)"/>
    <property type="match status" value="1"/>
</dbReference>
<dbReference type="STRING" id="1513793.SAMN06296036_112135"/>
<dbReference type="PANTHER" id="PTHR38478">
    <property type="entry name" value="PEPTIDASE M1A AND M12B"/>
    <property type="match status" value="1"/>
</dbReference>
<dbReference type="Pfam" id="PF16313">
    <property type="entry name" value="DUF4953"/>
    <property type="match status" value="1"/>
</dbReference>
<proteinExistence type="predicted"/>
<name>A0A1Y6C9E1_9BACT</name>
<feature type="domain" description="EcxA zinc-binding" evidence="3">
    <location>
        <begin position="695"/>
        <end position="774"/>
    </location>
</feature>
<protein>
    <recommendedName>
        <fullName evidence="3">EcxA zinc-binding domain-containing protein</fullName>
    </recommendedName>
</protein>
<dbReference type="SUPFAM" id="SSF55486">
    <property type="entry name" value="Metalloproteases ('zincins'), catalytic domain"/>
    <property type="match status" value="1"/>
</dbReference>
<sequence>MTRFLSSKPVALALMLVVTALPACQKKRSPEFVQGDGDGLYSIESLVNQTFEIETGTKIKDGLANVTTATNLIVNGEKQVLNHVDIVEFFLNDPRFNVNSSNVLYDFFGKANTKYEARYSLTENHLIVNKVAAEDEIPSSEKTYAQVLADGRYAVPMFGFPISKYRIENVQDSRGKSTNQKTKIAEDFLSQSTHVTVDVGRVEIFESLDKRDLFPADFFKEGEAWFYEKTLVDRPSGVLRDVDGDGRTYESELGHQYSSGKIGFKLTQSSIIAFDLNIAEEIPEERSKKILFELPVEWLDFRLKQSKLAEVELKDGVIGSRPWQERSFARLSLKRADRLDAANEDSQKIELLEIDDDYFGFKIFNSETQNTIMFSFAKQTDPKKPRVYPLTDFQNFGYFETTKATIKGDVNNNRIDEQNAGRFLNRIYPKKGENTVKIYLTKDSAKHPDGDYAKAVEAAVASWNKAFSAANAGFTLEFAGSEDKDRVENGDVRYHKVAIYAEDRISKLLGFGPSLQDSTTGETFSSTNHIYLRNYKNELKRSIQQFIYWQLGAYDGLAIDSIESLIGTQALASEARSNFDRGLAFTSMSSQFSRLIDEDSTVNVDYDTDTPLTLGMSKPNLDGRMCEFLENSLPITVKKIKEKCYQLKDGKPTLFATYLELIKSERDAGNPKYSLTLTSNGQEIDEKSALEDCASRLIGDKLRATMVHEFGHNYGLRHNFAGSSDAKNFSKDEDTQENQTSTSVMDYAHSDADRIVNLGSYDFAAVKYAYGNKVDLINSTGELLEVSILDGESLKEVEERHPGYFVKPYKFCTDDHLVTGDVYRFQISDYDPMCRKWDEGGTPKQVVEDVARRFQARVLTNSRLLDRVESQSPSSFENYATRSYFSHMKQIYDYFRWLLVEKDPTAVFSDLWDLEDMSVSTYERMVAKKVVLDKNLEEYYEGAELVKEILLDIVRTNNKYCLLSDENDPQSVPLALGFGAIRNQLARTGNLVNNCAQVSIPEEWYTDFQKSIRSDFDEGQPVSLVTTQFGLVHEDLISPDPQDDRGLVKSEIGFGATKKAALATIFADQYKLVKGSKTYNVQATIDIWDAKFAPRIAQDPRIKSELLTFVLDRSMYGIRMTGDGSNEKHLLFGTVDRDYYPVFKDDSEYLKKMISGLKGVLSDNEKKPFKEDDVRRSDDSETYKSSQGYDPAAYSVLVKGFAHTFYNKRINPHSFVIAQKLNLLYAAREAHLENLDLSDSDKVRKDRQAVVQKIIDNRLYPEMSRANLRTRSADFYVQEYNKLAQLGQYFDNQSSEVQAQIELLEALINLPK</sequence>
<feature type="chain" id="PRO_5012328372" description="EcxA zinc-binding domain-containing protein" evidence="2">
    <location>
        <begin position="24"/>
        <end position="1312"/>
    </location>
</feature>
<evidence type="ECO:0000256" key="1">
    <source>
        <dbReference type="SAM" id="MobiDB-lite"/>
    </source>
</evidence>
<dbReference type="InterPro" id="IPR032534">
    <property type="entry name" value="EcxA_zinc-bd"/>
</dbReference>
<evidence type="ECO:0000256" key="2">
    <source>
        <dbReference type="SAM" id="SignalP"/>
    </source>
</evidence>